<dbReference type="OrthoDB" id="283575at2759"/>
<name>A0A8K0TE71_9PEZI</name>
<keyword evidence="3" id="KW-0472">Membrane</keyword>
<keyword evidence="1" id="KW-0245">EGF-like domain</keyword>
<feature type="compositionally biased region" description="Polar residues" evidence="2">
    <location>
        <begin position="323"/>
        <end position="334"/>
    </location>
</feature>
<organism evidence="5 6">
    <name type="scientific">Plectosphaerella cucumerina</name>
    <dbReference type="NCBI Taxonomy" id="40658"/>
    <lineage>
        <taxon>Eukaryota</taxon>
        <taxon>Fungi</taxon>
        <taxon>Dikarya</taxon>
        <taxon>Ascomycota</taxon>
        <taxon>Pezizomycotina</taxon>
        <taxon>Sordariomycetes</taxon>
        <taxon>Hypocreomycetidae</taxon>
        <taxon>Glomerellales</taxon>
        <taxon>Plectosphaerellaceae</taxon>
        <taxon>Plectosphaerella</taxon>
    </lineage>
</organism>
<reference evidence="5" key="1">
    <citation type="journal article" date="2021" name="Nat. Commun.">
        <title>Genetic determinants of endophytism in the Arabidopsis root mycobiome.</title>
        <authorList>
            <person name="Mesny F."/>
            <person name="Miyauchi S."/>
            <person name="Thiergart T."/>
            <person name="Pickel B."/>
            <person name="Atanasova L."/>
            <person name="Karlsson M."/>
            <person name="Huettel B."/>
            <person name="Barry K.W."/>
            <person name="Haridas S."/>
            <person name="Chen C."/>
            <person name="Bauer D."/>
            <person name="Andreopoulos W."/>
            <person name="Pangilinan J."/>
            <person name="LaButti K."/>
            <person name="Riley R."/>
            <person name="Lipzen A."/>
            <person name="Clum A."/>
            <person name="Drula E."/>
            <person name="Henrissat B."/>
            <person name="Kohler A."/>
            <person name="Grigoriev I.V."/>
            <person name="Martin F.M."/>
            <person name="Hacquard S."/>
        </authorList>
    </citation>
    <scope>NUCLEOTIDE SEQUENCE</scope>
    <source>
        <strain evidence="5">MPI-CAGE-AT-0016</strain>
    </source>
</reference>
<evidence type="ECO:0000256" key="2">
    <source>
        <dbReference type="SAM" id="MobiDB-lite"/>
    </source>
</evidence>
<dbReference type="PROSITE" id="PS50026">
    <property type="entry name" value="EGF_3"/>
    <property type="match status" value="1"/>
</dbReference>
<dbReference type="InterPro" id="IPR000742">
    <property type="entry name" value="EGF"/>
</dbReference>
<keyword evidence="6" id="KW-1185">Reference proteome</keyword>
<dbReference type="PROSITE" id="PS00022">
    <property type="entry name" value="EGF_1"/>
    <property type="match status" value="1"/>
</dbReference>
<feature type="compositionally biased region" description="Pro residues" evidence="2">
    <location>
        <begin position="192"/>
        <end position="208"/>
    </location>
</feature>
<dbReference type="Proteomes" id="UP000813385">
    <property type="component" value="Unassembled WGS sequence"/>
</dbReference>
<feature type="compositionally biased region" description="Gly residues" evidence="2">
    <location>
        <begin position="70"/>
        <end position="85"/>
    </location>
</feature>
<feature type="disulfide bond" evidence="1">
    <location>
        <begin position="636"/>
        <end position="645"/>
    </location>
</feature>
<accession>A0A8K0TE71</accession>
<comment type="caution">
    <text evidence="5">The sequence shown here is derived from an EMBL/GenBank/DDBJ whole genome shotgun (WGS) entry which is preliminary data.</text>
</comment>
<feature type="transmembrane region" description="Helical" evidence="3">
    <location>
        <begin position="568"/>
        <end position="594"/>
    </location>
</feature>
<evidence type="ECO:0000259" key="4">
    <source>
        <dbReference type="PROSITE" id="PS50026"/>
    </source>
</evidence>
<sequence>MSQPQYGTNMDRPLGAGSVKRARERAMAAAANQDARSQLPSMRVQAPDSSPDTSPRRAPPSGQSRIPRLQGGGGSPGREGGGGVTGPISRPTPMPQWPLPGPIPSPVNSPGSEPYRPPPGRSQPPQRPPRPSEVPSILDASRLQDHTPIFQYQPQPDPEPRYSQDAPGSVPLTPSSRQTVSSISSVGSIPDFPMPSAMPPAPPQPLLAPPRRSVNLGPPPSARRGASSFYSNASLVSPIPEESPRSRSHGSYASSAAMPESWGTASPPFSPDPHDDAYFDDMMAEEESFRSQSYDGDDGDESKLVRSASIGKRGKPAIVMNRGASSEQVQQATRNENDQSPPSMRPSPSPVQNREDVYQAGNGMVEVSSASSGTLPMAKGTGRGPAVTADAMLGAFAAASGGVEVPRPMPAQQPYSRLSAIRRPPKLGLDIDAVRDMEARGSMTSLPDLIKRATRLAAMMDRGKRPASRFDNVDWPDEKGFEKELSMEDNHQSGLSDMLAAFPPPAATPAQGRGRGSWFRRSTSSWPLAPVGAEELRARAEPRELMRNDDDSNATTRKRGRRCCGLPLWAFIVIAVLVVLIVAAAIAVPLYFFVFRDNGRNNNNAPEPVLTDCQAQLRCQNGGTNVVARGVCSCICTNGFTGSTCAVSGATGCTTTNLVLMADEGNITNVTLGQAIPRLVQQAQSNFTVPLVGTTILSKFNQASLSCIAQNSLVTFDGRSTRMGVPTAEVVMDEDESGDEVDLNPVFAVIPTITVPSLQVMTTLVGTVTITTTITSFPPAIPTVITPVVPTPTSSIAPPPAPSATFTVTEEVLDFSRVTILFILQERDLSTATSAQSALQKFFVQASRGSTGSGNGVTIEMATSVIVADGISVDLVHFLINLAATGSGSGGATKRWLELSGS</sequence>
<dbReference type="PANTHER" id="PTHR17178">
    <property type="entry name" value="SECRETORY GRANULE PROTEOGLYCAN CORE PROTEIN"/>
    <property type="match status" value="1"/>
</dbReference>
<comment type="caution">
    <text evidence="1">Lacks conserved residue(s) required for the propagation of feature annotation.</text>
</comment>
<evidence type="ECO:0000313" key="5">
    <source>
        <dbReference type="EMBL" id="KAH7358952.1"/>
    </source>
</evidence>
<feature type="compositionally biased region" description="Pro residues" evidence="2">
    <location>
        <begin position="115"/>
        <end position="132"/>
    </location>
</feature>
<dbReference type="EMBL" id="JAGPXD010000004">
    <property type="protein sequence ID" value="KAH7358952.1"/>
    <property type="molecule type" value="Genomic_DNA"/>
</dbReference>
<proteinExistence type="predicted"/>
<keyword evidence="3" id="KW-1133">Transmembrane helix</keyword>
<protein>
    <recommendedName>
        <fullName evidence="4">EGF-like domain-containing protein</fullName>
    </recommendedName>
</protein>
<feature type="compositionally biased region" description="Low complexity" evidence="2">
    <location>
        <begin position="173"/>
        <end position="190"/>
    </location>
</feature>
<feature type="compositionally biased region" description="Low complexity" evidence="2">
    <location>
        <begin position="27"/>
        <end position="36"/>
    </location>
</feature>
<evidence type="ECO:0000256" key="3">
    <source>
        <dbReference type="SAM" id="Phobius"/>
    </source>
</evidence>
<dbReference type="CDD" id="cd00054">
    <property type="entry name" value="EGF_CA"/>
    <property type="match status" value="1"/>
</dbReference>
<feature type="domain" description="EGF-like" evidence="4">
    <location>
        <begin position="609"/>
        <end position="646"/>
    </location>
</feature>
<dbReference type="AlphaFoldDB" id="A0A8K0TE71"/>
<feature type="region of interest" description="Disordered" evidence="2">
    <location>
        <begin position="1"/>
        <end position="355"/>
    </location>
</feature>
<dbReference type="PANTHER" id="PTHR17178:SF0">
    <property type="entry name" value="SERGLYCIN"/>
    <property type="match status" value="1"/>
</dbReference>
<keyword evidence="3" id="KW-0812">Transmembrane</keyword>
<evidence type="ECO:0000256" key="1">
    <source>
        <dbReference type="PROSITE-ProRule" id="PRU00076"/>
    </source>
</evidence>
<feature type="compositionally biased region" description="Pro residues" evidence="2">
    <location>
        <begin position="90"/>
        <end position="107"/>
    </location>
</feature>
<gene>
    <name evidence="5" type="ORF">B0T11DRAFT_306916</name>
</gene>
<evidence type="ECO:0000313" key="6">
    <source>
        <dbReference type="Proteomes" id="UP000813385"/>
    </source>
</evidence>
<feature type="region of interest" description="Disordered" evidence="2">
    <location>
        <begin position="531"/>
        <end position="558"/>
    </location>
</feature>
<dbReference type="PROSITE" id="PS01186">
    <property type="entry name" value="EGF_2"/>
    <property type="match status" value="1"/>
</dbReference>
<keyword evidence="1" id="KW-1015">Disulfide bond</keyword>
<feature type="compositionally biased region" description="Basic and acidic residues" evidence="2">
    <location>
        <begin position="534"/>
        <end position="550"/>
    </location>
</feature>